<dbReference type="AlphaFoldDB" id="A0A2H1V0C8"/>
<protein>
    <submittedName>
        <fullName evidence="1">SFRICE_015157</fullName>
    </submittedName>
</protein>
<organism evidence="1">
    <name type="scientific">Spodoptera frugiperda</name>
    <name type="common">Fall armyworm</name>
    <dbReference type="NCBI Taxonomy" id="7108"/>
    <lineage>
        <taxon>Eukaryota</taxon>
        <taxon>Metazoa</taxon>
        <taxon>Ecdysozoa</taxon>
        <taxon>Arthropoda</taxon>
        <taxon>Hexapoda</taxon>
        <taxon>Insecta</taxon>
        <taxon>Pterygota</taxon>
        <taxon>Neoptera</taxon>
        <taxon>Endopterygota</taxon>
        <taxon>Lepidoptera</taxon>
        <taxon>Glossata</taxon>
        <taxon>Ditrysia</taxon>
        <taxon>Noctuoidea</taxon>
        <taxon>Noctuidae</taxon>
        <taxon>Amphipyrinae</taxon>
        <taxon>Spodoptera</taxon>
    </lineage>
</organism>
<name>A0A2H1V0C8_SPOFR</name>
<gene>
    <name evidence="1" type="ORF">SFRICE_015157</name>
</gene>
<accession>A0A2H1V0C8</accession>
<reference evidence="1" key="1">
    <citation type="submission" date="2016-07" db="EMBL/GenBank/DDBJ databases">
        <authorList>
            <person name="Bretaudeau A."/>
        </authorList>
    </citation>
    <scope>NUCLEOTIDE SEQUENCE</scope>
    <source>
        <strain evidence="1">Rice</strain>
        <tissue evidence="1">Whole body</tissue>
    </source>
</reference>
<dbReference type="EMBL" id="ODYU01000090">
    <property type="protein sequence ID" value="SOQ34269.1"/>
    <property type="molecule type" value="Genomic_DNA"/>
</dbReference>
<proteinExistence type="predicted"/>
<evidence type="ECO:0000313" key="1">
    <source>
        <dbReference type="EMBL" id="SOQ34269.1"/>
    </source>
</evidence>
<sequence length="91" mass="10048">MSKFSKRMFEGRIGSEISRKTAHSTILLCKSLVVINVSLSRSETNIAIAIGYSHRVYCPTHSLRVWYGVEGKSSSLGGSWQQADTVRVQTG</sequence>